<evidence type="ECO:0000259" key="1">
    <source>
        <dbReference type="Pfam" id="PF08532"/>
    </source>
</evidence>
<gene>
    <name evidence="3" type="ORF">DJ90_1939</name>
</gene>
<dbReference type="SUPFAM" id="SSF52317">
    <property type="entry name" value="Class I glutamine amidotransferase-like"/>
    <property type="match status" value="1"/>
</dbReference>
<dbReference type="Proteomes" id="UP000029278">
    <property type="component" value="Unassembled WGS sequence"/>
</dbReference>
<dbReference type="InterPro" id="IPR013738">
    <property type="entry name" value="Beta_galactosidase_Trimer"/>
</dbReference>
<comment type="caution">
    <text evidence="3">The sequence shown here is derived from an EMBL/GenBank/DDBJ whole genome shotgun (WGS) entry which is preliminary data.</text>
</comment>
<dbReference type="Gene3D" id="2.60.40.1180">
    <property type="entry name" value="Golgi alpha-mannosidase II"/>
    <property type="match status" value="1"/>
</dbReference>
<reference evidence="3 4" key="1">
    <citation type="submission" date="2014-04" db="EMBL/GenBank/DDBJ databases">
        <authorList>
            <person name="Bishop-Lilly K.A."/>
            <person name="Broomall S.M."/>
            <person name="Chain P.S."/>
            <person name="Chertkov O."/>
            <person name="Coyne S.R."/>
            <person name="Daligault H.E."/>
            <person name="Davenport K.W."/>
            <person name="Erkkila T."/>
            <person name="Frey K.G."/>
            <person name="Gibbons H.S."/>
            <person name="Gu W."/>
            <person name="Jaissle J."/>
            <person name="Johnson S.L."/>
            <person name="Koroleva G.I."/>
            <person name="Ladner J.T."/>
            <person name="Lo C.-C."/>
            <person name="Minogue T.D."/>
            <person name="Munk C."/>
            <person name="Palacios G.F."/>
            <person name="Redden C.L."/>
            <person name="Rosenzweig C.N."/>
            <person name="Scholz M.B."/>
            <person name="Teshima H."/>
            <person name="Xu Y."/>
        </authorList>
    </citation>
    <scope>NUCLEOTIDE SEQUENCE [LARGE SCALE GENOMIC DNA]</scope>
    <source>
        <strain evidence="3 4">8244</strain>
    </source>
</reference>
<dbReference type="Gene3D" id="3.90.245.10">
    <property type="entry name" value="Ribonucleoside hydrolase-like"/>
    <property type="match status" value="1"/>
</dbReference>
<dbReference type="GO" id="GO:0006012">
    <property type="term" value="P:galactose metabolic process"/>
    <property type="evidence" value="ECO:0007669"/>
    <property type="project" value="InterPro"/>
</dbReference>
<dbReference type="InterPro" id="IPR029062">
    <property type="entry name" value="Class_I_gatase-like"/>
</dbReference>
<dbReference type="InterPro" id="IPR003476">
    <property type="entry name" value="Glyco_hydro_42"/>
</dbReference>
<evidence type="ECO:0000313" key="3">
    <source>
        <dbReference type="EMBL" id="KFN12268.1"/>
    </source>
</evidence>
<evidence type="ECO:0000313" key="4">
    <source>
        <dbReference type="Proteomes" id="UP000029278"/>
    </source>
</evidence>
<dbReference type="InterPro" id="IPR013780">
    <property type="entry name" value="Glyco_hydro_b"/>
</dbReference>
<dbReference type="Pfam" id="PF08533">
    <property type="entry name" value="Glyco_hydro_42C"/>
    <property type="match status" value="1"/>
</dbReference>
<dbReference type="PATRIC" id="fig|44252.3.peg.137"/>
<evidence type="ECO:0000259" key="2">
    <source>
        <dbReference type="Pfam" id="PF08533"/>
    </source>
</evidence>
<dbReference type="AlphaFoldDB" id="A0A090ZPA3"/>
<dbReference type="Pfam" id="PF08532">
    <property type="entry name" value="Glyco_hydro_42M"/>
    <property type="match status" value="1"/>
</dbReference>
<dbReference type="HOGENOM" id="CLU_965916_0_0_9"/>
<dbReference type="PANTHER" id="PTHR36447">
    <property type="entry name" value="BETA-GALACTOSIDASE GANA"/>
    <property type="match status" value="1"/>
</dbReference>
<dbReference type="EMBL" id="JMQA01000001">
    <property type="protein sequence ID" value="KFN12268.1"/>
    <property type="molecule type" value="Genomic_DNA"/>
</dbReference>
<dbReference type="PANTHER" id="PTHR36447:SF1">
    <property type="entry name" value="BETA-GALACTOSIDASE GANA"/>
    <property type="match status" value="1"/>
</dbReference>
<keyword evidence="4" id="KW-1185">Reference proteome</keyword>
<feature type="domain" description="Beta-galactosidase C-terminal" evidence="2">
    <location>
        <begin position="230"/>
        <end position="286"/>
    </location>
</feature>
<dbReference type="GO" id="GO:0016799">
    <property type="term" value="F:hydrolase activity, hydrolyzing N-glycosyl compounds"/>
    <property type="evidence" value="ECO:0007669"/>
    <property type="project" value="InterPro"/>
</dbReference>
<organism evidence="3 4">
    <name type="scientific">Paenibacillus macerans</name>
    <name type="common">Bacillus macerans</name>
    <dbReference type="NCBI Taxonomy" id="44252"/>
    <lineage>
        <taxon>Bacteria</taxon>
        <taxon>Bacillati</taxon>
        <taxon>Bacillota</taxon>
        <taxon>Bacilli</taxon>
        <taxon>Bacillales</taxon>
        <taxon>Paenibacillaceae</taxon>
        <taxon>Paenibacillus</taxon>
    </lineage>
</organism>
<protein>
    <submittedName>
        <fullName evidence="3">Beta-galactosidase trimerization domain protein</fullName>
    </submittedName>
</protein>
<dbReference type="STRING" id="44252.DJ90_1939"/>
<dbReference type="Gene3D" id="3.40.50.880">
    <property type="match status" value="1"/>
</dbReference>
<sequence>MMKHTFNVPDLKKIRLIVNSDAKNEADDQYAIVHALLSPQFIMKGLIGAHFGEERSQTSMMDSVKEIELLLDLMGLSGEYPVFCGAERAVEGGGLLVLGCRSGYKDMTGQCYMLPFPGPLADLCGIEVEDFTLIGPLQQAPDIQWEGGAVLKGDTFADILRVTSDSAEVLAAYASEYYAGKPALVRCKRGEGSTYYYGSVFTEAVAGALLDEIGLTSPAAEWAELPEDVELAIRTHEKTQKSYAFLMNYAHTEQTVVFRSPKRDLLTEKVLQGGFPMQPFEVCVIELS</sequence>
<accession>A0A090ZPA3</accession>
<dbReference type="RefSeq" id="WP_124331569.1">
    <property type="nucleotide sequence ID" value="NZ_BGMM01000001.1"/>
</dbReference>
<name>A0A090ZPA3_PAEMA</name>
<feature type="domain" description="Beta-galactosidase trimerisation" evidence="1">
    <location>
        <begin position="86"/>
        <end position="213"/>
    </location>
</feature>
<dbReference type="CDD" id="cd03143">
    <property type="entry name" value="A4_beta-galactosidase_middle_domain"/>
    <property type="match status" value="1"/>
</dbReference>
<dbReference type="InterPro" id="IPR036452">
    <property type="entry name" value="Ribo_hydro-like"/>
</dbReference>
<dbReference type="GO" id="GO:0004565">
    <property type="term" value="F:beta-galactosidase activity"/>
    <property type="evidence" value="ECO:0007669"/>
    <property type="project" value="InterPro"/>
</dbReference>
<proteinExistence type="predicted"/>
<dbReference type="InterPro" id="IPR013739">
    <property type="entry name" value="Beta_galactosidase_C"/>
</dbReference>